<proteinExistence type="inferred from homology"/>
<sequence>MTSFSKHRWKMVKFGDVVKNANLVERDPVASGIERVVGLEHIDPENLHIQRWNSAEESTSFTRKFVPGQTLFGKRRAYQRKVAYAEFEGICSGDILTFEPKDKMILLPELLPFICQSDAFFDHALGTSAGSLSPRTSWTALKDFEFPLPSIDEQKRIAEILWTADESVQNQCKTLVEAQKAELSLAHNLIPVSQLNIFTGKLKQPLPPDFKVVQGNHLFTAQSGNGEPTSAKDSLGDTLFFKVADFNRNNEETSLSDAEVTFFEDENHSIRIFPPGTVIFPKRGATIFLNKVGQLRKSAALDPNLMALVPKESTCLSGYLYWVIKLIRLHRVSETTSLPQLNHKHLMPLWLPSPSLEKQRRIVGLLDAIREQRNNVQEHMVKCTEVKKQLIEKYIGDFHV</sequence>
<accession>A0A5R9GSS4</accession>
<comment type="similarity">
    <text evidence="1">Belongs to the type-I restriction system S methylase family.</text>
</comment>
<evidence type="ECO:0000256" key="1">
    <source>
        <dbReference type="ARBA" id="ARBA00010923"/>
    </source>
</evidence>
<dbReference type="PANTHER" id="PTHR30408:SF12">
    <property type="entry name" value="TYPE I RESTRICTION ENZYME MJAVIII SPECIFICITY SUBUNIT"/>
    <property type="match status" value="1"/>
</dbReference>
<dbReference type="GO" id="GO:0009307">
    <property type="term" value="P:DNA restriction-modification system"/>
    <property type="evidence" value="ECO:0007669"/>
    <property type="project" value="UniProtKB-KW"/>
</dbReference>
<dbReference type="AlphaFoldDB" id="A0A5R9GSS4"/>
<organism evidence="5 6">
    <name type="scientific">Mariprofundus erugo</name>
    <dbReference type="NCBI Taxonomy" id="2528639"/>
    <lineage>
        <taxon>Bacteria</taxon>
        <taxon>Pseudomonadati</taxon>
        <taxon>Pseudomonadota</taxon>
        <taxon>Candidatius Mariprofundia</taxon>
        <taxon>Mariprofundales</taxon>
        <taxon>Mariprofundaceae</taxon>
        <taxon>Mariprofundus</taxon>
    </lineage>
</organism>
<dbReference type="Pfam" id="PF01420">
    <property type="entry name" value="Methylase_S"/>
    <property type="match status" value="1"/>
</dbReference>
<dbReference type="RefSeq" id="WP_138238461.1">
    <property type="nucleotide sequence ID" value="NZ_VBRY01000003.1"/>
</dbReference>
<protein>
    <recommendedName>
        <fullName evidence="4">Type I restriction modification DNA specificity domain-containing protein</fullName>
    </recommendedName>
</protein>
<name>A0A5R9GSS4_9PROT</name>
<evidence type="ECO:0000259" key="4">
    <source>
        <dbReference type="Pfam" id="PF01420"/>
    </source>
</evidence>
<evidence type="ECO:0000256" key="3">
    <source>
        <dbReference type="ARBA" id="ARBA00023125"/>
    </source>
</evidence>
<dbReference type="PANTHER" id="PTHR30408">
    <property type="entry name" value="TYPE-1 RESTRICTION ENZYME ECOKI SPECIFICITY PROTEIN"/>
    <property type="match status" value="1"/>
</dbReference>
<reference evidence="5 6" key="1">
    <citation type="journal article" date="2019" name="Appl. Environ. Microbiol.">
        <title>Environmental Evidence and Genomic Insight of Iron-oxidizing Bacteria Preference Towards More Corrosion Resistant Stainless Steel at Higher Salinities.</title>
        <authorList>
            <person name="Garrison C.E."/>
            <person name="Price K.A."/>
            <person name="Field E.K."/>
        </authorList>
    </citation>
    <scope>NUCLEOTIDE SEQUENCE [LARGE SCALE GENOMIC DNA]</scope>
    <source>
        <strain evidence="5 6">P3</strain>
    </source>
</reference>
<dbReference type="InterPro" id="IPR000055">
    <property type="entry name" value="Restrct_endonuc_typeI_TRD"/>
</dbReference>
<dbReference type="GO" id="GO:0003677">
    <property type="term" value="F:DNA binding"/>
    <property type="evidence" value="ECO:0007669"/>
    <property type="project" value="UniProtKB-KW"/>
</dbReference>
<dbReference type="EMBL" id="VBRY01000003">
    <property type="protein sequence ID" value="TLS68125.1"/>
    <property type="molecule type" value="Genomic_DNA"/>
</dbReference>
<keyword evidence="3" id="KW-0238">DNA-binding</keyword>
<keyword evidence="6" id="KW-1185">Reference proteome</keyword>
<gene>
    <name evidence="5" type="ORF">FEF65_03775</name>
</gene>
<feature type="domain" description="Type I restriction modification DNA specificity" evidence="4">
    <location>
        <begin position="68"/>
        <end position="170"/>
    </location>
</feature>
<dbReference type="InterPro" id="IPR044946">
    <property type="entry name" value="Restrct_endonuc_typeI_TRD_sf"/>
</dbReference>
<dbReference type="Gene3D" id="3.90.220.20">
    <property type="entry name" value="DNA methylase specificity domains"/>
    <property type="match status" value="2"/>
</dbReference>
<dbReference type="Proteomes" id="UP000306585">
    <property type="component" value="Unassembled WGS sequence"/>
</dbReference>
<keyword evidence="2" id="KW-0680">Restriction system</keyword>
<comment type="caution">
    <text evidence="5">The sequence shown here is derived from an EMBL/GenBank/DDBJ whole genome shotgun (WGS) entry which is preliminary data.</text>
</comment>
<evidence type="ECO:0000313" key="5">
    <source>
        <dbReference type="EMBL" id="TLS68125.1"/>
    </source>
</evidence>
<dbReference type="InterPro" id="IPR052021">
    <property type="entry name" value="Type-I_RS_S_subunit"/>
</dbReference>
<dbReference type="SUPFAM" id="SSF116734">
    <property type="entry name" value="DNA methylase specificity domain"/>
    <property type="match status" value="2"/>
</dbReference>
<evidence type="ECO:0000313" key="6">
    <source>
        <dbReference type="Proteomes" id="UP000306585"/>
    </source>
</evidence>
<evidence type="ECO:0000256" key="2">
    <source>
        <dbReference type="ARBA" id="ARBA00022747"/>
    </source>
</evidence>